<dbReference type="Gene3D" id="3.30.750.24">
    <property type="entry name" value="STAS domain"/>
    <property type="match status" value="1"/>
</dbReference>
<dbReference type="eggNOG" id="COG1366">
    <property type="taxonomic scope" value="Bacteria"/>
</dbReference>
<dbReference type="RefSeq" id="WP_009949025.1">
    <property type="nucleotide sequence ID" value="NC_009142.1"/>
</dbReference>
<proteinExistence type="predicted"/>
<dbReference type="OrthoDB" id="3690201at2"/>
<dbReference type="PANTHER" id="PTHR33495">
    <property type="entry name" value="ANTI-SIGMA FACTOR ANTAGONIST TM_1081-RELATED-RELATED"/>
    <property type="match status" value="1"/>
</dbReference>
<dbReference type="CDD" id="cd07043">
    <property type="entry name" value="STAS_anti-anti-sigma_factors"/>
    <property type="match status" value="1"/>
</dbReference>
<dbReference type="PANTHER" id="PTHR33495:SF2">
    <property type="entry name" value="ANTI-SIGMA FACTOR ANTAGONIST TM_1081-RELATED"/>
    <property type="match status" value="1"/>
</dbReference>
<evidence type="ECO:0000313" key="1">
    <source>
        <dbReference type="EMBL" id="CAM02875.1"/>
    </source>
</evidence>
<dbReference type="Proteomes" id="UP000006728">
    <property type="component" value="Chromosome"/>
</dbReference>
<sequence length="150" mass="16133">MLVRTPVTEPFDDSPGRRGGGRPAVHERGLRLRMDFTEPPVAVLFVSGELDAATTPRLAEVLWPRLLTELRALVIDLDEVGFLGVDALRLLASAHSYASHRGITLCLTDSSRPVRRALAAAALQDALPCFGDVDAARAAVTTAERPVAPR</sequence>
<dbReference type="KEGG" id="sen:SACE_3601"/>
<dbReference type="HOGENOM" id="CLU_1739204_0_0_11"/>
<reference evidence="1 2" key="1">
    <citation type="journal article" date="2007" name="Nat. Biotechnol.">
        <title>Complete genome sequence of the erythromycin-producing bacterium Saccharopolyspora erythraea NRRL23338.</title>
        <authorList>
            <person name="Oliynyk M."/>
            <person name="Samborskyy M."/>
            <person name="Lester J.B."/>
            <person name="Mironenko T."/>
            <person name="Scott N."/>
            <person name="Dickens S."/>
            <person name="Haydock S.F."/>
            <person name="Leadlay P.F."/>
        </authorList>
    </citation>
    <scope>NUCLEOTIDE SEQUENCE [LARGE SCALE GENOMIC DNA]</scope>
    <source>
        <strain evidence="2">ATCC 11635 / DSM 40517 / JCM 4748 / NBRC 13426 / NCIMB 8594 / NRRL 2338</strain>
    </source>
</reference>
<dbReference type="SUPFAM" id="SSF52091">
    <property type="entry name" value="SpoIIaa-like"/>
    <property type="match status" value="1"/>
</dbReference>
<protein>
    <submittedName>
        <fullName evidence="1">Uncharacterized protein</fullName>
    </submittedName>
</protein>
<dbReference type="STRING" id="405948.SACE_3601"/>
<dbReference type="InterPro" id="IPR036513">
    <property type="entry name" value="STAS_dom_sf"/>
</dbReference>
<dbReference type="Pfam" id="PF01740">
    <property type="entry name" value="STAS"/>
    <property type="match status" value="1"/>
</dbReference>
<dbReference type="PROSITE" id="PS50801">
    <property type="entry name" value="STAS"/>
    <property type="match status" value="1"/>
</dbReference>
<organism evidence="1 2">
    <name type="scientific">Saccharopolyspora erythraea (strain ATCC 11635 / DSM 40517 / JCM 4748 / NBRC 13426 / NCIMB 8594 / NRRL 2338)</name>
    <dbReference type="NCBI Taxonomy" id="405948"/>
    <lineage>
        <taxon>Bacteria</taxon>
        <taxon>Bacillati</taxon>
        <taxon>Actinomycetota</taxon>
        <taxon>Actinomycetes</taxon>
        <taxon>Pseudonocardiales</taxon>
        <taxon>Pseudonocardiaceae</taxon>
        <taxon>Saccharopolyspora</taxon>
    </lineage>
</organism>
<name>A4FFQ0_SACEN</name>
<keyword evidence="2" id="KW-1185">Reference proteome</keyword>
<dbReference type="InterPro" id="IPR002645">
    <property type="entry name" value="STAS_dom"/>
</dbReference>
<accession>A4FFQ0</accession>
<evidence type="ECO:0000313" key="2">
    <source>
        <dbReference type="Proteomes" id="UP000006728"/>
    </source>
</evidence>
<gene>
    <name evidence="1" type="ordered locus">SACE_3601</name>
</gene>
<dbReference type="EMBL" id="AM420293">
    <property type="protein sequence ID" value="CAM02875.1"/>
    <property type="molecule type" value="Genomic_DNA"/>
</dbReference>
<dbReference type="GO" id="GO:0043856">
    <property type="term" value="F:anti-sigma factor antagonist activity"/>
    <property type="evidence" value="ECO:0007669"/>
    <property type="project" value="TreeGrafter"/>
</dbReference>
<dbReference type="AlphaFoldDB" id="A4FFQ0"/>